<organism evidence="4 5">
    <name type="scientific">Reyranella humidisoli</name>
    <dbReference type="NCBI Taxonomy" id="2849149"/>
    <lineage>
        <taxon>Bacteria</taxon>
        <taxon>Pseudomonadati</taxon>
        <taxon>Pseudomonadota</taxon>
        <taxon>Alphaproteobacteria</taxon>
        <taxon>Hyphomicrobiales</taxon>
        <taxon>Reyranellaceae</taxon>
        <taxon>Reyranella</taxon>
    </lineage>
</organism>
<dbReference type="InterPro" id="IPR018301">
    <property type="entry name" value="ArAA_hydroxylase_Fe/CU_BS"/>
</dbReference>
<dbReference type="PROSITE" id="PS00367">
    <property type="entry name" value="BH4_AAA_HYDROXYL_1"/>
    <property type="match status" value="1"/>
</dbReference>
<evidence type="ECO:0000313" key="5">
    <source>
        <dbReference type="Proteomes" id="UP000727907"/>
    </source>
</evidence>
<keyword evidence="5" id="KW-1185">Reference proteome</keyword>
<proteinExistence type="predicted"/>
<dbReference type="InterPro" id="IPR005960">
    <property type="entry name" value="Phe-4-hydroxylase_mono"/>
</dbReference>
<keyword evidence="4" id="KW-0560">Oxidoreductase</keyword>
<evidence type="ECO:0000313" key="4">
    <source>
        <dbReference type="EMBL" id="MBU8874381.1"/>
    </source>
</evidence>
<dbReference type="PANTHER" id="PTHR11473">
    <property type="entry name" value="AROMATIC AMINO ACID HYDROXYLASE"/>
    <property type="match status" value="1"/>
</dbReference>
<gene>
    <name evidence="4" type="primary">phhA</name>
    <name evidence="4" type="ORF">KQ910_11465</name>
</gene>
<dbReference type="CDD" id="cd03348">
    <property type="entry name" value="pro_PheOH"/>
    <property type="match status" value="1"/>
</dbReference>
<dbReference type="EMBL" id="JAHOPB010000001">
    <property type="protein sequence ID" value="MBU8874381.1"/>
    <property type="molecule type" value="Genomic_DNA"/>
</dbReference>
<dbReference type="NCBIfam" id="NF008877">
    <property type="entry name" value="PRK11913.1-2"/>
    <property type="match status" value="1"/>
</dbReference>
<dbReference type="PROSITE" id="PS51410">
    <property type="entry name" value="BH4_AAA_HYDROXYL_2"/>
    <property type="match status" value="1"/>
</dbReference>
<dbReference type="Pfam" id="PF00351">
    <property type="entry name" value="Biopterin_H"/>
    <property type="match status" value="1"/>
</dbReference>
<dbReference type="NCBIfam" id="TIGR01267">
    <property type="entry name" value="Phe4hydrox_mono"/>
    <property type="match status" value="1"/>
</dbReference>
<name>A0ABS6IIG5_9HYPH</name>
<evidence type="ECO:0000256" key="1">
    <source>
        <dbReference type="ARBA" id="ARBA00001060"/>
    </source>
</evidence>
<accession>A0ABS6IIG5</accession>
<comment type="caution">
    <text evidence="4">The sequence shown here is derived from an EMBL/GenBank/DDBJ whole genome shotgun (WGS) entry which is preliminary data.</text>
</comment>
<dbReference type="RefSeq" id="WP_216959799.1">
    <property type="nucleotide sequence ID" value="NZ_JAHOPB010000001.1"/>
</dbReference>
<dbReference type="Proteomes" id="UP000727907">
    <property type="component" value="Unassembled WGS sequence"/>
</dbReference>
<evidence type="ECO:0000259" key="3">
    <source>
        <dbReference type="PROSITE" id="PS51410"/>
    </source>
</evidence>
<feature type="domain" description="Biopterin-dependent aromatic amino acid hydroxylase family profile" evidence="3">
    <location>
        <begin position="1"/>
        <end position="256"/>
    </location>
</feature>
<comment type="catalytic activity">
    <reaction evidence="1">
        <text>(6R)-L-erythro-5,6,7,8-tetrahydrobiopterin + L-phenylalanine + O2 = (4aS,6R)-4a-hydroxy-L-erythro-5,6,7,8-tetrahydrobiopterin + L-tyrosine</text>
        <dbReference type="Rhea" id="RHEA:20273"/>
        <dbReference type="ChEBI" id="CHEBI:15379"/>
        <dbReference type="ChEBI" id="CHEBI:15642"/>
        <dbReference type="ChEBI" id="CHEBI:58095"/>
        <dbReference type="ChEBI" id="CHEBI:58315"/>
        <dbReference type="ChEBI" id="CHEBI:59560"/>
        <dbReference type="EC" id="1.14.16.1"/>
    </reaction>
</comment>
<reference evidence="4 5" key="1">
    <citation type="submission" date="2021-06" db="EMBL/GenBank/DDBJ databases">
        <authorList>
            <person name="Lee D.H."/>
        </authorList>
    </citation>
    <scope>NUCLEOTIDE SEQUENCE [LARGE SCALE GENOMIC DNA]</scope>
    <source>
        <strain evidence="4 5">MMS21-HV4-11</strain>
    </source>
</reference>
<dbReference type="InterPro" id="IPR019774">
    <property type="entry name" value="Aromatic-AA_hydroxylase_C"/>
</dbReference>
<sequence length="256" mass="29284">MLAHIQGMNTSTAPLENLRGDYAGMAPDWTVPQQPDLYSDEDQGVWRLLVQRQRALAERYACAEFLSGLDSIELGDTIPDFEAVNARLEPLTGWRIVGVPGLIPDAAFYDHLAHRRFPVTVWIRKREEIDYLVEPDLFHDFFGHVPLLTNPVFADYMQEYGRRGVEAGPDVRLLARLYWFTVEFGLIRTEQGLKAYGAGILSSAAEVKHAIEGDGVERLPFDATTAMNRPYEIDRLQNTYFVLDDFRQLMERPQRH</sequence>
<dbReference type="InterPro" id="IPR001273">
    <property type="entry name" value="ArAA_hydroxylase"/>
</dbReference>
<dbReference type="PANTHER" id="PTHR11473:SF24">
    <property type="entry name" value="PHENYLALANINE-4-HYDROXYLASE"/>
    <property type="match status" value="1"/>
</dbReference>
<evidence type="ECO:0000256" key="2">
    <source>
        <dbReference type="ARBA" id="ARBA00020276"/>
    </source>
</evidence>
<dbReference type="GO" id="GO:0004505">
    <property type="term" value="F:phenylalanine 4-monooxygenase activity"/>
    <property type="evidence" value="ECO:0007669"/>
    <property type="project" value="UniProtKB-EC"/>
</dbReference>
<protein>
    <recommendedName>
        <fullName evidence="2">Phenylalanine-4-hydroxylase</fullName>
    </recommendedName>
</protein>